<reference evidence="6" key="1">
    <citation type="submission" date="2020-10" db="EMBL/GenBank/DDBJ databases">
        <title>Microbiome of the Black Sea water column analyzed by genome centric metagenomics.</title>
        <authorList>
            <person name="Cabello-Yeves P.J."/>
            <person name="Callieri C."/>
            <person name="Picazo A."/>
            <person name="Mehrshad M."/>
            <person name="Haro-Moreno J.M."/>
            <person name="Roda-Garcia J."/>
            <person name="Dzembekova N."/>
            <person name="Slabakova V."/>
            <person name="Slabakova N."/>
            <person name="Moncheva S."/>
            <person name="Rodriguez-Valera F."/>
        </authorList>
    </citation>
    <scope>NUCLEOTIDE SEQUENCE</scope>
    <source>
        <strain evidence="6">BS307-5m-G50</strain>
    </source>
</reference>
<feature type="domain" description="Metallo-beta-lactamase" evidence="5">
    <location>
        <begin position="74"/>
        <end position="287"/>
    </location>
</feature>
<dbReference type="CDD" id="cd07710">
    <property type="entry name" value="arylsulfatase_Sdsa1-like_MBL-fold"/>
    <property type="match status" value="1"/>
</dbReference>
<evidence type="ECO:0000256" key="1">
    <source>
        <dbReference type="ARBA" id="ARBA00022723"/>
    </source>
</evidence>
<dbReference type="InterPro" id="IPR001279">
    <property type="entry name" value="Metallo-B-lactamas"/>
</dbReference>
<dbReference type="InterPro" id="IPR029228">
    <property type="entry name" value="Alkyl_sulf_dimr"/>
</dbReference>
<dbReference type="InterPro" id="IPR038536">
    <property type="entry name" value="Alkyl/aryl-sulf_dimr_sf"/>
</dbReference>
<dbReference type="GO" id="GO:0018741">
    <property type="term" value="F:linear primary-alkylsulfatase activity"/>
    <property type="evidence" value="ECO:0007669"/>
    <property type="project" value="InterPro"/>
</dbReference>
<dbReference type="Gene3D" id="3.60.15.30">
    <property type="entry name" value="Metallo-beta-lactamase domain"/>
    <property type="match status" value="1"/>
</dbReference>
<dbReference type="SMART" id="SM00849">
    <property type="entry name" value="Lactamase_B"/>
    <property type="match status" value="1"/>
</dbReference>
<dbReference type="Proteomes" id="UP000711391">
    <property type="component" value="Unassembled WGS sequence"/>
</dbReference>
<evidence type="ECO:0000313" key="6">
    <source>
        <dbReference type="EMBL" id="MBL6818469.1"/>
    </source>
</evidence>
<dbReference type="PANTHER" id="PTHR43223:SF1">
    <property type="entry name" value="ALKYL_ARYL-SULFATASE BDS1"/>
    <property type="match status" value="1"/>
</dbReference>
<dbReference type="GO" id="GO:0046872">
    <property type="term" value="F:metal ion binding"/>
    <property type="evidence" value="ECO:0007669"/>
    <property type="project" value="UniProtKB-KW"/>
</dbReference>
<dbReference type="PROSITE" id="PS51257">
    <property type="entry name" value="PROKAR_LIPOPROTEIN"/>
    <property type="match status" value="1"/>
</dbReference>
<keyword evidence="3" id="KW-0862">Zinc</keyword>
<evidence type="ECO:0000256" key="4">
    <source>
        <dbReference type="ARBA" id="ARBA00033751"/>
    </source>
</evidence>
<dbReference type="GO" id="GO:0018909">
    <property type="term" value="P:dodecyl sulfate metabolic process"/>
    <property type="evidence" value="ECO:0007669"/>
    <property type="project" value="InterPro"/>
</dbReference>
<comment type="similarity">
    <text evidence="4">Belongs to the metallo-beta-lactamase superfamily. Type III sulfatase family.</text>
</comment>
<evidence type="ECO:0000256" key="3">
    <source>
        <dbReference type="ARBA" id="ARBA00022833"/>
    </source>
</evidence>
<dbReference type="InterPro" id="IPR036527">
    <property type="entry name" value="SCP2_sterol-bd_dom_sf"/>
</dbReference>
<proteinExistence type="inferred from homology"/>
<dbReference type="InterPro" id="IPR036866">
    <property type="entry name" value="RibonucZ/Hydroxyglut_hydro"/>
</dbReference>
<dbReference type="SUPFAM" id="SSF56281">
    <property type="entry name" value="Metallo-hydrolase/oxidoreductase"/>
    <property type="match status" value="1"/>
</dbReference>
<evidence type="ECO:0000259" key="5">
    <source>
        <dbReference type="SMART" id="SM00849"/>
    </source>
</evidence>
<comment type="caution">
    <text evidence="6">The sequence shown here is derived from an EMBL/GenBank/DDBJ whole genome shotgun (WGS) entry which is preliminary data.</text>
</comment>
<accession>A0A937LK03</accession>
<protein>
    <submittedName>
        <fullName evidence="6">MBL fold metallo-hydrolase</fullName>
    </submittedName>
</protein>
<dbReference type="GO" id="GO:0046983">
    <property type="term" value="F:protein dimerization activity"/>
    <property type="evidence" value="ECO:0007669"/>
    <property type="project" value="InterPro"/>
</dbReference>
<dbReference type="InterPro" id="IPR044097">
    <property type="entry name" value="Bds1/SdsA1_MBL-fold"/>
</dbReference>
<name>A0A937LK03_9GAMM</name>
<dbReference type="Pfam" id="PF14864">
    <property type="entry name" value="Alkyl_sulf_C"/>
    <property type="match status" value="1"/>
</dbReference>
<organism evidence="6 7">
    <name type="scientific">SAR86 cluster bacterium</name>
    <dbReference type="NCBI Taxonomy" id="2030880"/>
    <lineage>
        <taxon>Bacteria</taxon>
        <taxon>Pseudomonadati</taxon>
        <taxon>Pseudomonadota</taxon>
        <taxon>Gammaproteobacteria</taxon>
        <taxon>SAR86 cluster</taxon>
    </lineage>
</organism>
<dbReference type="InterPro" id="IPR052195">
    <property type="entry name" value="Bact_Alkyl/Aryl-Sulfatase"/>
</dbReference>
<dbReference type="Gene3D" id="3.30.1050.10">
    <property type="entry name" value="SCP2 sterol-binding domain"/>
    <property type="match status" value="1"/>
</dbReference>
<sequence>MKALLHNENYYSLFLSVIVLLSCAPEQNIEQDNVEIYSISSVEKLIEHSKEFEKTIISHETPGGKIHIAIGFGIANSIMVEGDNGNIIIDASDSVYEAEQIYTNFKKLNPNPVKAIIYTHNHGDHTFGAAYYLSVQEEKPKIIAHETTDFYMQRILGIINPIISTRSTRMFGTALPEEDVINVGIGKSLNVSKSPFGYLKPDTTFSDELKLQISGINIELYHAPGETNDQLFVWLPDHKSLMPGDNIYKTFPNLYTIRGTTHRDVMGWVNSLDKMLSLNPEYIFPSHTKPIIGNDISSTLTLYRDAIQFVHDQTVRLMNEGYYPDQIIEMIELPNSIQESPFLSEFYGTVRWSVKSIFNGYLGWFNGNPAELDPLPRKKEAQMLAELVGGEEKLFFALKNAVKSNEMQWALELSDKLLALEYKLEEVKSLRYQALTYIGLRSSNPNKRNYFLTSALELHNGFDIFPIAERTEEGVKEISIDTIFSILSVRLNPDKVFNENLIVCFNFSSGLSKTILLRNQVAAISNNYSGICDISITTSELNLKLALSGLLNPVLAIASGDIEIDGSSTEFLKFLSYFR</sequence>
<dbReference type="InterPro" id="IPR029229">
    <property type="entry name" value="Alkyl_sulf_C"/>
</dbReference>
<keyword evidence="2" id="KW-0378">Hydrolase</keyword>
<keyword evidence="1" id="KW-0479">Metal-binding</keyword>
<gene>
    <name evidence="6" type="ORF">ISQ64_03595</name>
</gene>
<dbReference type="Pfam" id="PF14863">
    <property type="entry name" value="Alkyl_sulf_dimr"/>
    <property type="match status" value="1"/>
</dbReference>
<dbReference type="EMBL" id="JADHQD010000019">
    <property type="protein sequence ID" value="MBL6818469.1"/>
    <property type="molecule type" value="Genomic_DNA"/>
</dbReference>
<dbReference type="Gene3D" id="1.25.40.880">
    <property type="entry name" value="Alkyl sulfatase, dimerisation domain"/>
    <property type="match status" value="1"/>
</dbReference>
<dbReference type="PANTHER" id="PTHR43223">
    <property type="entry name" value="ALKYL/ARYL-SULFATASE"/>
    <property type="match status" value="1"/>
</dbReference>
<dbReference type="SUPFAM" id="SSF55718">
    <property type="entry name" value="SCP-like"/>
    <property type="match status" value="1"/>
</dbReference>
<evidence type="ECO:0000313" key="7">
    <source>
        <dbReference type="Proteomes" id="UP000711391"/>
    </source>
</evidence>
<evidence type="ECO:0000256" key="2">
    <source>
        <dbReference type="ARBA" id="ARBA00022801"/>
    </source>
</evidence>
<dbReference type="Pfam" id="PF00753">
    <property type="entry name" value="Lactamase_B"/>
    <property type="match status" value="1"/>
</dbReference>
<dbReference type="AlphaFoldDB" id="A0A937LK03"/>